<dbReference type="EMBL" id="VIGC01000024">
    <property type="protein sequence ID" value="TQE94414.1"/>
    <property type="molecule type" value="Genomic_DNA"/>
</dbReference>
<dbReference type="PRINTS" id="PR00411">
    <property type="entry name" value="PNDRDTASEI"/>
</dbReference>
<dbReference type="PANTHER" id="PTHR43706:SF47">
    <property type="entry name" value="EXTERNAL NADH-UBIQUINONE OXIDOREDUCTASE 1, MITOCHONDRIAL-RELATED"/>
    <property type="match status" value="1"/>
</dbReference>
<protein>
    <recommendedName>
        <fullName evidence="2">NADH:ubiquinone reductase (non-electrogenic)</fullName>
        <ecNumber evidence="2">1.6.5.9</ecNumber>
    </recommendedName>
</protein>
<feature type="domain" description="FAD/NAD(P)-binding" evidence="10">
    <location>
        <begin position="157"/>
        <end position="480"/>
    </location>
</feature>
<gene>
    <name evidence="12" type="ORF">FKZ61_16915</name>
</gene>
<evidence type="ECO:0000256" key="4">
    <source>
        <dbReference type="ARBA" id="ARBA00022827"/>
    </source>
</evidence>
<dbReference type="OrthoDB" id="9784880at2"/>
<dbReference type="PANTHER" id="PTHR43706">
    <property type="entry name" value="NADH DEHYDROGENASE"/>
    <property type="match status" value="1"/>
</dbReference>
<dbReference type="InterPro" id="IPR054585">
    <property type="entry name" value="NDH2-like_C"/>
</dbReference>
<evidence type="ECO:0000256" key="1">
    <source>
        <dbReference type="ARBA" id="ARBA00005272"/>
    </source>
</evidence>
<evidence type="ECO:0000256" key="3">
    <source>
        <dbReference type="ARBA" id="ARBA00022630"/>
    </source>
</evidence>
<feature type="transmembrane region" description="Helical" evidence="9">
    <location>
        <begin position="114"/>
        <end position="136"/>
    </location>
</feature>
<evidence type="ECO:0000256" key="5">
    <source>
        <dbReference type="ARBA" id="ARBA00022946"/>
    </source>
</evidence>
<dbReference type="InterPro" id="IPR036188">
    <property type="entry name" value="FAD/NAD-bd_sf"/>
</dbReference>
<evidence type="ECO:0000256" key="6">
    <source>
        <dbReference type="ARBA" id="ARBA00023002"/>
    </source>
</evidence>
<keyword evidence="5" id="KW-0809">Transit peptide</keyword>
<dbReference type="InterPro" id="IPR023753">
    <property type="entry name" value="FAD/NAD-binding_dom"/>
</dbReference>
<keyword evidence="9" id="KW-1133">Transmembrane helix</keyword>
<dbReference type="GO" id="GO:0050136">
    <property type="term" value="F:NADH dehydrogenase (quinone) (non-electrogenic) activity"/>
    <property type="evidence" value="ECO:0007669"/>
    <property type="project" value="UniProtKB-EC"/>
</dbReference>
<organism evidence="12 13">
    <name type="scientific">Litorilinea aerophila</name>
    <dbReference type="NCBI Taxonomy" id="1204385"/>
    <lineage>
        <taxon>Bacteria</taxon>
        <taxon>Bacillati</taxon>
        <taxon>Chloroflexota</taxon>
        <taxon>Caldilineae</taxon>
        <taxon>Caldilineales</taxon>
        <taxon>Caldilineaceae</taxon>
        <taxon>Litorilinea</taxon>
    </lineage>
</organism>
<proteinExistence type="inferred from homology"/>
<keyword evidence="3" id="KW-0285">Flavoprotein</keyword>
<dbReference type="Proteomes" id="UP000317371">
    <property type="component" value="Unassembled WGS sequence"/>
</dbReference>
<dbReference type="FunCoup" id="A0A540VCC4">
    <property type="interactions" value="199"/>
</dbReference>
<feature type="domain" description="External alternative NADH-ubiquinone oxidoreductase-like C-terminal" evidence="11">
    <location>
        <begin position="507"/>
        <end position="565"/>
    </location>
</feature>
<dbReference type="AlphaFoldDB" id="A0A540VCC4"/>
<dbReference type="InterPro" id="IPR045024">
    <property type="entry name" value="NDH-2"/>
</dbReference>
<keyword evidence="4" id="KW-0274">FAD</keyword>
<keyword evidence="9" id="KW-0812">Transmembrane</keyword>
<keyword evidence="6" id="KW-0560">Oxidoreductase</keyword>
<comment type="similarity">
    <text evidence="1">Belongs to the NADH dehydrogenase family.</text>
</comment>
<dbReference type="PRINTS" id="PR00368">
    <property type="entry name" value="FADPNR"/>
</dbReference>
<keyword evidence="7" id="KW-0520">NAD</keyword>
<reference evidence="12 13" key="1">
    <citation type="submission" date="2019-06" db="EMBL/GenBank/DDBJ databases">
        <title>Genome sequence of Litorilinea aerophila BAA-2444.</title>
        <authorList>
            <person name="Maclea K.S."/>
            <person name="Maurais E.G."/>
            <person name="Iannazzi L.C."/>
        </authorList>
    </citation>
    <scope>NUCLEOTIDE SEQUENCE [LARGE SCALE GENOMIC DNA]</scope>
    <source>
        <strain evidence="12 13">ATCC BAA-2444</strain>
    </source>
</reference>
<evidence type="ECO:0000313" key="12">
    <source>
        <dbReference type="EMBL" id="TQE94414.1"/>
    </source>
</evidence>
<dbReference type="EC" id="1.6.5.9" evidence="2"/>
<feature type="transmembrane region" description="Helical" evidence="9">
    <location>
        <begin position="47"/>
        <end position="65"/>
    </location>
</feature>
<evidence type="ECO:0000256" key="8">
    <source>
        <dbReference type="ARBA" id="ARBA00047599"/>
    </source>
</evidence>
<dbReference type="Pfam" id="PF22366">
    <property type="entry name" value="NDH2_C"/>
    <property type="match status" value="1"/>
</dbReference>
<sequence>MMSRWSRPLMAASAGVAGGLLVATLVGIQPAQVVIQTPGERLAEIDLVTFFVLNALFGVIYLQLWGKEYSADMPDRLMASLVYGVIWWLLIALVVIPLAGGHPPRWHVQAAADALPALISAIGQGIWMALTLPPLLRWRQQAAAESIPPIRKPTARRIVILGGGFAGVTVARQLEHLLRDDEGTEIVLVSETNYLLFTPMLSEVVGGSVEPQHISTPLRTFFRRTRLIQARIHQVDLAHREVKLAAGTAPQLVSLSYHHLVLAVGAVPDFFGNHSVERHAFPFKSLGDAIRLRDHIIEQMERADATPDSAMRRALLTFMVAGGGFAGVELAGALNDFVRGALRFYPNILPEEISLYLVHSRERLLPELSPALAEFARRKLTERGVIVKLHSRVTTATAGYVMLESGEGFPAQTLIWTAGNRANPLVATLKLKTDPRGRIQTDSTLAVPGHPGLWAVGDCAAIPNRATGEIAPPTAQHATRAAAVLAYNIWATLHGRPPKTFAHRNVGALAVLGHQTACAELYGICFAGMLAWWLWRGIYLAKLPTLQKKFRVSLDWLVDLFFPRDIVELATIPGAHLRPASATLAAPAENRRAEK</sequence>
<comment type="catalytic activity">
    <reaction evidence="8">
        <text>a quinone + NADH + H(+) = a quinol + NAD(+)</text>
        <dbReference type="Rhea" id="RHEA:46160"/>
        <dbReference type="ChEBI" id="CHEBI:15378"/>
        <dbReference type="ChEBI" id="CHEBI:24646"/>
        <dbReference type="ChEBI" id="CHEBI:57540"/>
        <dbReference type="ChEBI" id="CHEBI:57945"/>
        <dbReference type="ChEBI" id="CHEBI:132124"/>
        <dbReference type="EC" id="1.6.5.9"/>
    </reaction>
</comment>
<keyword evidence="9" id="KW-0472">Membrane</keyword>
<evidence type="ECO:0000256" key="9">
    <source>
        <dbReference type="SAM" id="Phobius"/>
    </source>
</evidence>
<feature type="transmembrane region" description="Helical" evidence="9">
    <location>
        <begin position="77"/>
        <end position="99"/>
    </location>
</feature>
<evidence type="ECO:0000259" key="11">
    <source>
        <dbReference type="Pfam" id="PF22366"/>
    </source>
</evidence>
<evidence type="ECO:0000313" key="13">
    <source>
        <dbReference type="Proteomes" id="UP000317371"/>
    </source>
</evidence>
<evidence type="ECO:0000256" key="2">
    <source>
        <dbReference type="ARBA" id="ARBA00012637"/>
    </source>
</evidence>
<evidence type="ECO:0000256" key="7">
    <source>
        <dbReference type="ARBA" id="ARBA00023027"/>
    </source>
</evidence>
<dbReference type="Gene3D" id="3.50.50.100">
    <property type="match status" value="1"/>
</dbReference>
<evidence type="ECO:0000259" key="10">
    <source>
        <dbReference type="Pfam" id="PF07992"/>
    </source>
</evidence>
<dbReference type="Pfam" id="PF07992">
    <property type="entry name" value="Pyr_redox_2"/>
    <property type="match status" value="1"/>
</dbReference>
<name>A0A540VCC4_9CHLR</name>
<keyword evidence="13" id="KW-1185">Reference proteome</keyword>
<dbReference type="SUPFAM" id="SSF51905">
    <property type="entry name" value="FAD/NAD(P)-binding domain"/>
    <property type="match status" value="2"/>
</dbReference>
<comment type="caution">
    <text evidence="12">The sequence shown here is derived from an EMBL/GenBank/DDBJ whole genome shotgun (WGS) entry which is preliminary data.</text>
</comment>
<accession>A0A540VCC4</accession>
<dbReference type="InParanoid" id="A0A540VCC4"/>